<evidence type="ECO:0000256" key="9">
    <source>
        <dbReference type="ARBA" id="ARBA00048212"/>
    </source>
</evidence>
<comment type="similarity">
    <text evidence="5">Belongs to the class-IV pyridoxal-phosphate-dependent aminotransferase family.</text>
</comment>
<dbReference type="InterPro" id="IPR043131">
    <property type="entry name" value="BCAT-like_N"/>
</dbReference>
<protein>
    <recommendedName>
        <fullName evidence="7">Probable branched-chain-amino-acid aminotransferase</fullName>
        <ecNumber evidence="6">2.6.1.42</ecNumber>
    </recommendedName>
</protein>
<keyword evidence="13" id="KW-1185">Reference proteome</keyword>
<comment type="pathway">
    <text evidence="3">Amino-acid biosynthesis; L-valine biosynthesis; L-valine from pyruvate: step 4/4.</text>
</comment>
<organism evidence="12 13">
    <name type="scientific">Komagataeibacter sucrofermentans</name>
    <dbReference type="NCBI Taxonomy" id="1053551"/>
    <lineage>
        <taxon>Bacteria</taxon>
        <taxon>Pseudomonadati</taxon>
        <taxon>Pseudomonadota</taxon>
        <taxon>Alphaproteobacteria</taxon>
        <taxon>Acetobacterales</taxon>
        <taxon>Acetobacteraceae</taxon>
        <taxon>Komagataeibacter</taxon>
    </lineage>
</organism>
<dbReference type="GO" id="GO:0004084">
    <property type="term" value="F:branched-chain-amino-acid transaminase activity"/>
    <property type="evidence" value="ECO:0007669"/>
    <property type="project" value="UniProtKB-EC"/>
</dbReference>
<dbReference type="EMBL" id="NKUA01000006">
    <property type="protein sequence ID" value="PYD79665.1"/>
    <property type="molecule type" value="Genomic_DNA"/>
</dbReference>
<dbReference type="InterPro" id="IPR050571">
    <property type="entry name" value="Class-IV_PLP-Dep_Aminotrnsfr"/>
</dbReference>
<dbReference type="EC" id="2.6.1.42" evidence="6"/>
<comment type="function">
    <text evidence="1">Acts on leucine, isoleucine and valine.</text>
</comment>
<dbReference type="GO" id="GO:0005829">
    <property type="term" value="C:cytosol"/>
    <property type="evidence" value="ECO:0007669"/>
    <property type="project" value="TreeGrafter"/>
</dbReference>
<gene>
    <name evidence="12" type="ORF">CFR77_06170</name>
</gene>
<dbReference type="GO" id="GO:0009082">
    <property type="term" value="P:branched-chain amino acid biosynthetic process"/>
    <property type="evidence" value="ECO:0007669"/>
    <property type="project" value="UniProtKB-KW"/>
</dbReference>
<evidence type="ECO:0000256" key="4">
    <source>
        <dbReference type="ARBA" id="ARBA00005072"/>
    </source>
</evidence>
<evidence type="ECO:0000256" key="8">
    <source>
        <dbReference type="ARBA" id="ARBA00023304"/>
    </source>
</evidence>
<dbReference type="Proteomes" id="UP000247814">
    <property type="component" value="Unassembled WGS sequence"/>
</dbReference>
<name>A0A318QKT8_9PROT</name>
<evidence type="ECO:0000256" key="1">
    <source>
        <dbReference type="ARBA" id="ARBA00003109"/>
    </source>
</evidence>
<keyword evidence="12" id="KW-0032">Aminotransferase</keyword>
<proteinExistence type="inferred from homology"/>
<dbReference type="InterPro" id="IPR036038">
    <property type="entry name" value="Aminotransferase-like"/>
</dbReference>
<dbReference type="InterPro" id="IPR001544">
    <property type="entry name" value="Aminotrans_IV"/>
</dbReference>
<evidence type="ECO:0000256" key="11">
    <source>
        <dbReference type="ARBA" id="ARBA00049229"/>
    </source>
</evidence>
<comment type="catalytic activity">
    <reaction evidence="9">
        <text>L-valine + 2-oxoglutarate = 3-methyl-2-oxobutanoate + L-glutamate</text>
        <dbReference type="Rhea" id="RHEA:24813"/>
        <dbReference type="ChEBI" id="CHEBI:11851"/>
        <dbReference type="ChEBI" id="CHEBI:16810"/>
        <dbReference type="ChEBI" id="CHEBI:29985"/>
        <dbReference type="ChEBI" id="CHEBI:57762"/>
        <dbReference type="EC" id="2.6.1.42"/>
    </reaction>
</comment>
<dbReference type="PANTHER" id="PTHR42743:SF11">
    <property type="entry name" value="AMINODEOXYCHORISMATE LYASE"/>
    <property type="match status" value="1"/>
</dbReference>
<reference evidence="12 13" key="1">
    <citation type="submission" date="2017-07" db="EMBL/GenBank/DDBJ databases">
        <title>A draft genome sequence of Komagataeibacter sucrofermentans LMG 18788.</title>
        <authorList>
            <person name="Skraban J."/>
            <person name="Cleenwerck I."/>
            <person name="Vandamme P."/>
            <person name="Trcek J."/>
        </authorList>
    </citation>
    <scope>NUCLEOTIDE SEQUENCE [LARGE SCALE GENOMIC DNA]</scope>
    <source>
        <strain evidence="12 13">LMG 18788</strain>
    </source>
</reference>
<comment type="pathway">
    <text evidence="4">Amino-acid biosynthesis; L-leucine biosynthesis; L-leucine from 3-methyl-2-oxobutanoate: step 4/4.</text>
</comment>
<dbReference type="Gene3D" id="3.20.10.10">
    <property type="entry name" value="D-amino Acid Aminotransferase, subunit A, domain 2"/>
    <property type="match status" value="1"/>
</dbReference>
<evidence type="ECO:0000256" key="3">
    <source>
        <dbReference type="ARBA" id="ARBA00004931"/>
    </source>
</evidence>
<comment type="catalytic activity">
    <reaction evidence="11">
        <text>L-leucine + 2-oxoglutarate = 4-methyl-2-oxopentanoate + L-glutamate</text>
        <dbReference type="Rhea" id="RHEA:18321"/>
        <dbReference type="ChEBI" id="CHEBI:16810"/>
        <dbReference type="ChEBI" id="CHEBI:17865"/>
        <dbReference type="ChEBI" id="CHEBI:29985"/>
        <dbReference type="ChEBI" id="CHEBI:57427"/>
        <dbReference type="EC" id="2.6.1.42"/>
    </reaction>
</comment>
<dbReference type="InterPro" id="IPR043132">
    <property type="entry name" value="BCAT-like_C"/>
</dbReference>
<evidence type="ECO:0000313" key="12">
    <source>
        <dbReference type="EMBL" id="PYD79665.1"/>
    </source>
</evidence>
<evidence type="ECO:0000256" key="2">
    <source>
        <dbReference type="ARBA" id="ARBA00004824"/>
    </source>
</evidence>
<evidence type="ECO:0000256" key="6">
    <source>
        <dbReference type="ARBA" id="ARBA00013053"/>
    </source>
</evidence>
<evidence type="ECO:0000256" key="10">
    <source>
        <dbReference type="ARBA" id="ARBA00048798"/>
    </source>
</evidence>
<keyword evidence="12" id="KW-0808">Transferase</keyword>
<dbReference type="PANTHER" id="PTHR42743">
    <property type="entry name" value="AMINO-ACID AMINOTRANSFERASE"/>
    <property type="match status" value="1"/>
</dbReference>
<evidence type="ECO:0000256" key="7">
    <source>
        <dbReference type="ARBA" id="ARBA00014472"/>
    </source>
</evidence>
<dbReference type="SUPFAM" id="SSF56752">
    <property type="entry name" value="D-aminoacid aminotransferase-like PLP-dependent enzymes"/>
    <property type="match status" value="1"/>
</dbReference>
<evidence type="ECO:0000256" key="5">
    <source>
        <dbReference type="ARBA" id="ARBA00009320"/>
    </source>
</evidence>
<accession>A0A318QKT8</accession>
<dbReference type="RefSeq" id="WP_110568590.1">
    <property type="nucleotide sequence ID" value="NZ_CP137147.1"/>
</dbReference>
<keyword evidence="8" id="KW-0100">Branched-chain amino acid biosynthesis</keyword>
<evidence type="ECO:0000313" key="13">
    <source>
        <dbReference type="Proteomes" id="UP000247814"/>
    </source>
</evidence>
<comment type="pathway">
    <text evidence="2">Amino-acid biosynthesis; L-isoleucine biosynthesis; L-isoleucine from 2-oxobutanoate: step 4/4.</text>
</comment>
<dbReference type="OrthoDB" id="9805628at2"/>
<comment type="catalytic activity">
    <reaction evidence="10">
        <text>L-isoleucine + 2-oxoglutarate = (S)-3-methyl-2-oxopentanoate + L-glutamate</text>
        <dbReference type="Rhea" id="RHEA:24801"/>
        <dbReference type="ChEBI" id="CHEBI:16810"/>
        <dbReference type="ChEBI" id="CHEBI:29985"/>
        <dbReference type="ChEBI" id="CHEBI:35146"/>
        <dbReference type="ChEBI" id="CHEBI:58045"/>
        <dbReference type="EC" id="2.6.1.42"/>
    </reaction>
</comment>
<dbReference type="AlphaFoldDB" id="A0A318QKT8"/>
<dbReference type="Pfam" id="PF01063">
    <property type="entry name" value="Aminotran_4"/>
    <property type="match status" value="1"/>
</dbReference>
<comment type="caution">
    <text evidence="12">The sequence shown here is derived from an EMBL/GenBank/DDBJ whole genome shotgun (WGS) entry which is preliminary data.</text>
</comment>
<keyword evidence="8" id="KW-0028">Amino-acid biosynthesis</keyword>
<dbReference type="Gene3D" id="3.30.470.10">
    <property type="match status" value="1"/>
</dbReference>
<sequence>MTPAGLPVWLNGRILDQAEARIDPADRGLLLGDGLFETMRVTDGAVRHFTLHMERLAHGAGVLMFPPPDTDMIAQAVRDLLAACGLQGGSLRLTLTRGPGPRGLLPPPQLQPTLLLAAAASLPPATPVRLVTASHRRDEDSVLSRIKSLNYLPSILARMEAAMQGADDALLLNRAGHVAETSASTLVAVIGGKALTPPVSDGALPGIARGMLLAAGLVCEGHLTPAMLRGADAVFSLNSLCAREVVAIDGYELPRQPAFLARLVAYLDG</sequence>